<dbReference type="Proteomes" id="UP000265663">
    <property type="component" value="Unassembled WGS sequence"/>
</dbReference>
<gene>
    <name evidence="1" type="ORF">GMOD_00002614</name>
</gene>
<dbReference type="AlphaFoldDB" id="A0A3M7M2S9"/>
<dbReference type="EMBL" id="KE747817">
    <property type="protein sequence ID" value="RMZ68772.1"/>
    <property type="molecule type" value="Genomic_DNA"/>
</dbReference>
<organism evidence="1 2">
    <name type="scientific">Pyrenophora seminiperda CCB06</name>
    <dbReference type="NCBI Taxonomy" id="1302712"/>
    <lineage>
        <taxon>Eukaryota</taxon>
        <taxon>Fungi</taxon>
        <taxon>Dikarya</taxon>
        <taxon>Ascomycota</taxon>
        <taxon>Pezizomycotina</taxon>
        <taxon>Dothideomycetes</taxon>
        <taxon>Pleosporomycetidae</taxon>
        <taxon>Pleosporales</taxon>
        <taxon>Pleosporineae</taxon>
        <taxon>Pleosporaceae</taxon>
        <taxon>Pyrenophora</taxon>
    </lineage>
</organism>
<evidence type="ECO:0000313" key="1">
    <source>
        <dbReference type="EMBL" id="RMZ68772.1"/>
    </source>
</evidence>
<accession>A0A3M7M2S9</accession>
<name>A0A3M7M2S9_9PLEO</name>
<sequence length="122" mass="13437">MQARRLSTFTVSIRRIDVYADQLEACRIARGDEAGALLTTSVRCAFPSSCDDRRFKISDVLAGKSRIVTPPTSHTSTLSHCPPASVASFNQCLQVLKHEPVVGYFNIPIAATRHQFHCGKYA</sequence>
<proteinExistence type="predicted"/>
<protein>
    <submittedName>
        <fullName evidence="1">Uncharacterized protein</fullName>
    </submittedName>
</protein>
<keyword evidence="2" id="KW-1185">Reference proteome</keyword>
<evidence type="ECO:0000313" key="2">
    <source>
        <dbReference type="Proteomes" id="UP000265663"/>
    </source>
</evidence>
<reference evidence="1 2" key="1">
    <citation type="journal article" date="2014" name="PLoS ONE">
        <title>De novo Genome Assembly of the Fungal Plant Pathogen Pyrenophora semeniperda.</title>
        <authorList>
            <person name="Soliai M.M."/>
            <person name="Meyer S.E."/>
            <person name="Udall J.A."/>
            <person name="Elzinga D.E."/>
            <person name="Hermansen R.A."/>
            <person name="Bodily P.M."/>
            <person name="Hart A.A."/>
            <person name="Coleman C.E."/>
        </authorList>
    </citation>
    <scope>NUCLEOTIDE SEQUENCE [LARGE SCALE GENOMIC DNA]</scope>
    <source>
        <strain evidence="1 2">CCB06</strain>
        <tissue evidence="1">Mycelium</tissue>
    </source>
</reference>